<reference evidence="7 8" key="3">
    <citation type="journal article" date="2015" name="BMC Genomics">
        <title>The completed genome sequence of the pathogenic ascomycete fungus Fusarium graminearum.</title>
        <authorList>
            <person name="King R."/>
            <person name="Urban M."/>
            <person name="Hammond-Kosack M.C."/>
            <person name="Hassani-Pak K."/>
            <person name="Hammond-Kosack K.E."/>
        </authorList>
    </citation>
    <scope>NUCLEOTIDE SEQUENCE [LARGE SCALE GENOMIC DNA]</scope>
    <source>
        <strain evidence="8">ATCC MYA-4620 / CBS 123657 / FGSC 9075 / NRRL 31084 / PH-1</strain>
    </source>
</reference>
<dbReference type="SUPFAM" id="SSF57701">
    <property type="entry name" value="Zn2/Cys6 DNA-binding domain"/>
    <property type="match status" value="1"/>
</dbReference>
<dbReference type="Pfam" id="PF00172">
    <property type="entry name" value="Zn_clus"/>
    <property type="match status" value="1"/>
</dbReference>
<keyword evidence="2" id="KW-0479">Metal-binding</keyword>
<dbReference type="GO" id="GO:0008270">
    <property type="term" value="F:zinc ion binding"/>
    <property type="evidence" value="ECO:0007669"/>
    <property type="project" value="InterPro"/>
</dbReference>
<evidence type="ECO:0000256" key="5">
    <source>
        <dbReference type="ARBA" id="ARBA00023242"/>
    </source>
</evidence>
<comment type="subcellular location">
    <subcellularLocation>
        <location evidence="1">Nucleus</location>
    </subcellularLocation>
</comment>
<organism evidence="7 8">
    <name type="scientific">Gibberella zeae (strain ATCC MYA-4620 / CBS 123657 / FGSC 9075 / NRRL 31084 / PH-1)</name>
    <name type="common">Wheat head blight fungus</name>
    <name type="synonym">Fusarium graminearum</name>
    <dbReference type="NCBI Taxonomy" id="229533"/>
    <lineage>
        <taxon>Eukaryota</taxon>
        <taxon>Fungi</taxon>
        <taxon>Dikarya</taxon>
        <taxon>Ascomycota</taxon>
        <taxon>Pezizomycotina</taxon>
        <taxon>Sordariomycetes</taxon>
        <taxon>Hypocreomycetidae</taxon>
        <taxon>Hypocreales</taxon>
        <taxon>Nectriaceae</taxon>
        <taxon>Fusarium</taxon>
    </lineage>
</organism>
<dbReference type="Proteomes" id="UP000070720">
    <property type="component" value="Chromosome 2"/>
</dbReference>
<proteinExistence type="predicted"/>
<keyword evidence="3" id="KW-0805">Transcription regulation</keyword>
<dbReference type="PANTHER" id="PTHR47338:SF9">
    <property type="entry name" value="ZN(II)2CYS6 TRANSCRIPTION FACTOR (EUROFUNG)"/>
    <property type="match status" value="1"/>
</dbReference>
<sequence length="647" mass="72661">MTTRSGSQTDGTRRACEPCRRKKSKCTGERPICSFCERLDLPCEYAARGSSMATQLKRATRIEKRSSTADRIRILESQVSSLSGLLTSVVREDAGSYDNNCTVSSRPGQDTDFAATPIVSDNYVFSGDSPNPPQSVLEHFVEVYSIKLHLQPLPLFELECLRSMLPVAAGYLRYSFLTLMLEFTSHSCYSSKYEEASTFYRHSAEAATQQLAGQGKPTADIMQALCMLALRNIAAGDLPRAWMSVGAAARLSTVGRLWHPKTINTREQDADNRCYWSIRMIESIFFPHISQDLKPDHTYKHPPSVDPPPPIPCDSNQINAPDFDDTGGTSRDAGINTHATSIISIWSQVASYLHDIRMGEVQVPWLPESTYSKLNLSLLEYEAQLHRKHLMRNLFPFKRSPEDVKACRQYWNPWLTTHLILHASLALLNHPFIHLVALRRNRGMSQSRLFLQQVVDQAIFHSGWVFWLVGIFEDLSVDISNPLIGLAVAATSTIPWLYQFVRNAKLAKKASQNLSKGQRLLERMSKTWPCLVRKLESLKELQALAMGTQLETGTTSTMIEFPPSMIWQLLDPIILPAELPGNVDNASTGSATRVSIHVTTDFLHPLEDDQEESPMNSLDWDDSLMCGNDFLQDIYPAALVPFDLNHL</sequence>
<dbReference type="PROSITE" id="PS00463">
    <property type="entry name" value="ZN2_CY6_FUNGAL_1"/>
    <property type="match status" value="1"/>
</dbReference>
<dbReference type="InParanoid" id="A0A1C3YNC8"/>
<dbReference type="AlphaFoldDB" id="A0A1C3YNC8"/>
<feature type="domain" description="Zn(2)-C6 fungal-type" evidence="6">
    <location>
        <begin position="15"/>
        <end position="45"/>
    </location>
</feature>
<dbReference type="InterPro" id="IPR036864">
    <property type="entry name" value="Zn2-C6_fun-type_DNA-bd_sf"/>
</dbReference>
<dbReference type="InterPro" id="IPR001138">
    <property type="entry name" value="Zn2Cys6_DnaBD"/>
</dbReference>
<evidence type="ECO:0000256" key="3">
    <source>
        <dbReference type="ARBA" id="ARBA00023015"/>
    </source>
</evidence>
<dbReference type="GO" id="GO:0005634">
    <property type="term" value="C:nucleus"/>
    <property type="evidence" value="ECO:0007669"/>
    <property type="project" value="UniProtKB-SubCell"/>
</dbReference>
<protein>
    <submittedName>
        <fullName evidence="7">Chromosome 2, complete genome</fullName>
    </submittedName>
</protein>
<evidence type="ECO:0000256" key="2">
    <source>
        <dbReference type="ARBA" id="ARBA00022723"/>
    </source>
</evidence>
<evidence type="ECO:0000256" key="4">
    <source>
        <dbReference type="ARBA" id="ARBA00023163"/>
    </source>
</evidence>
<dbReference type="PANTHER" id="PTHR47338">
    <property type="entry name" value="ZN(II)2CYS6 TRANSCRIPTION FACTOR (EUROFUNG)-RELATED"/>
    <property type="match status" value="1"/>
</dbReference>
<accession>A0A1C3YNC8</accession>
<keyword evidence="4" id="KW-0804">Transcription</keyword>
<dbReference type="SMART" id="SM00066">
    <property type="entry name" value="GAL4"/>
    <property type="match status" value="1"/>
</dbReference>
<keyword evidence="5" id="KW-0539">Nucleus</keyword>
<dbReference type="PROSITE" id="PS50048">
    <property type="entry name" value="ZN2_CY6_FUNGAL_2"/>
    <property type="match status" value="1"/>
</dbReference>
<dbReference type="EMBL" id="HG970333">
    <property type="protein sequence ID" value="SCB66001.1"/>
    <property type="molecule type" value="Genomic_DNA"/>
</dbReference>
<dbReference type="STRING" id="229533.A0A1C3YNC8"/>
<evidence type="ECO:0000256" key="1">
    <source>
        <dbReference type="ARBA" id="ARBA00004123"/>
    </source>
</evidence>
<evidence type="ECO:0000259" key="6">
    <source>
        <dbReference type="PROSITE" id="PS50048"/>
    </source>
</evidence>
<evidence type="ECO:0000313" key="7">
    <source>
        <dbReference type="EMBL" id="SCB66001.1"/>
    </source>
</evidence>
<reference evidence="8" key="2">
    <citation type="journal article" date="2010" name="Nature">
        <title>Comparative genomics reveals mobile pathogenicity chromosomes in Fusarium.</title>
        <authorList>
            <person name="Ma L.J."/>
            <person name="van der Does H.C."/>
            <person name="Borkovich K.A."/>
            <person name="Coleman J.J."/>
            <person name="Daboussi M.J."/>
            <person name="Di Pietro A."/>
            <person name="Dufresne M."/>
            <person name="Freitag M."/>
            <person name="Grabherr M."/>
            <person name="Henrissat B."/>
            <person name="Houterman P.M."/>
            <person name="Kang S."/>
            <person name="Shim W.B."/>
            <person name="Woloshuk C."/>
            <person name="Xie X."/>
            <person name="Xu J.R."/>
            <person name="Antoniw J."/>
            <person name="Baker S.E."/>
            <person name="Bluhm B.H."/>
            <person name="Breakspear A."/>
            <person name="Brown D.W."/>
            <person name="Butchko R.A."/>
            <person name="Chapman S."/>
            <person name="Coulson R."/>
            <person name="Coutinho P.M."/>
            <person name="Danchin E.G."/>
            <person name="Diener A."/>
            <person name="Gale L.R."/>
            <person name="Gardiner D.M."/>
            <person name="Goff S."/>
            <person name="Hammond-Kosack K.E."/>
            <person name="Hilburn K."/>
            <person name="Hua-Van A."/>
            <person name="Jonkers W."/>
            <person name="Kazan K."/>
            <person name="Kodira C.D."/>
            <person name="Koehrsen M."/>
            <person name="Kumar L."/>
            <person name="Lee Y.H."/>
            <person name="Li L."/>
            <person name="Manners J.M."/>
            <person name="Miranda-Saavedra D."/>
            <person name="Mukherjee M."/>
            <person name="Park G."/>
            <person name="Park J."/>
            <person name="Park S.Y."/>
            <person name="Proctor R.H."/>
            <person name="Regev A."/>
            <person name="Ruiz-Roldan M.C."/>
            <person name="Sain D."/>
            <person name="Sakthikumar S."/>
            <person name="Sykes S."/>
            <person name="Schwartz D.C."/>
            <person name="Turgeon B.G."/>
            <person name="Wapinski I."/>
            <person name="Yoder O."/>
            <person name="Young S."/>
            <person name="Zeng Q."/>
            <person name="Zhou S."/>
            <person name="Galagan J."/>
            <person name="Cuomo C.A."/>
            <person name="Kistler H.C."/>
            <person name="Rep M."/>
        </authorList>
    </citation>
    <scope>GENOME REANNOTATION</scope>
    <source>
        <strain evidence="8">ATCC MYA-4620 / CBS 123657 / FGSC 9075 / NRRL 31084 / PH-1</strain>
    </source>
</reference>
<dbReference type="Gene3D" id="4.10.240.10">
    <property type="entry name" value="Zn(2)-C6 fungal-type DNA-binding domain"/>
    <property type="match status" value="1"/>
</dbReference>
<reference evidence="8" key="1">
    <citation type="journal article" date="2007" name="Science">
        <title>The Fusarium graminearum genome reveals a link between localized polymorphism and pathogen specialization.</title>
        <authorList>
            <person name="Cuomo C.A."/>
            <person name="Gueldener U."/>
            <person name="Xu J.-R."/>
            <person name="Trail F."/>
            <person name="Turgeon B.G."/>
            <person name="Di Pietro A."/>
            <person name="Walton J.D."/>
            <person name="Ma L.-J."/>
            <person name="Baker S.E."/>
            <person name="Rep M."/>
            <person name="Adam G."/>
            <person name="Antoniw J."/>
            <person name="Baldwin T."/>
            <person name="Calvo S.E."/>
            <person name="Chang Y.-L."/>
            <person name="DeCaprio D."/>
            <person name="Gale L.R."/>
            <person name="Gnerre S."/>
            <person name="Goswami R.S."/>
            <person name="Hammond-Kosack K."/>
            <person name="Harris L.J."/>
            <person name="Hilburn K."/>
            <person name="Kennell J.C."/>
            <person name="Kroken S."/>
            <person name="Magnuson J.K."/>
            <person name="Mannhaupt G."/>
            <person name="Mauceli E.W."/>
            <person name="Mewes H.-W."/>
            <person name="Mitterbauer R."/>
            <person name="Muehlbauer G."/>
            <person name="Muensterkoetter M."/>
            <person name="Nelson D."/>
            <person name="O'Donnell K."/>
            <person name="Ouellet T."/>
            <person name="Qi W."/>
            <person name="Quesneville H."/>
            <person name="Roncero M.I.G."/>
            <person name="Seong K.-Y."/>
            <person name="Tetko I.V."/>
            <person name="Urban M."/>
            <person name="Waalwijk C."/>
            <person name="Ward T.J."/>
            <person name="Yao J."/>
            <person name="Birren B.W."/>
            <person name="Kistler H.C."/>
        </authorList>
    </citation>
    <scope>NUCLEOTIDE SEQUENCE [LARGE SCALE GENOMIC DNA]</scope>
    <source>
        <strain evidence="8">ATCC MYA-4620 / CBS 123657 / FGSC 9075 / NRRL 31084 / PH-1</strain>
    </source>
</reference>
<name>A0A1C3YNC8_GIBZE</name>
<dbReference type="CDD" id="cd00067">
    <property type="entry name" value="GAL4"/>
    <property type="match status" value="1"/>
</dbReference>
<gene>
    <name evidence="7" type="ORF">FGRAMPH1_01T15925</name>
</gene>
<keyword evidence="8" id="KW-1185">Reference proteome</keyword>
<evidence type="ECO:0000313" key="8">
    <source>
        <dbReference type="Proteomes" id="UP000070720"/>
    </source>
</evidence>
<dbReference type="CDD" id="cd12148">
    <property type="entry name" value="fungal_TF_MHR"/>
    <property type="match status" value="1"/>
</dbReference>
<dbReference type="GO" id="GO:0000981">
    <property type="term" value="F:DNA-binding transcription factor activity, RNA polymerase II-specific"/>
    <property type="evidence" value="ECO:0007669"/>
    <property type="project" value="InterPro"/>
</dbReference>
<dbReference type="InterPro" id="IPR050815">
    <property type="entry name" value="TF_fung"/>
</dbReference>
<dbReference type="VEuPathDB" id="FungiDB:FGRAMPH1_01G15925"/>